<proteinExistence type="predicted"/>
<dbReference type="AlphaFoldDB" id="A0A367ZIQ8"/>
<dbReference type="SMART" id="SM00567">
    <property type="entry name" value="EZ_HEAT"/>
    <property type="match status" value="1"/>
</dbReference>
<protein>
    <recommendedName>
        <fullName evidence="4">HEAT repeat domain-containing protein</fullName>
    </recommendedName>
</protein>
<dbReference type="Gene3D" id="1.25.10.10">
    <property type="entry name" value="Leucine-rich Repeat Variant"/>
    <property type="match status" value="1"/>
</dbReference>
<evidence type="ECO:0008006" key="4">
    <source>
        <dbReference type="Google" id="ProtNLM"/>
    </source>
</evidence>
<evidence type="ECO:0000313" key="3">
    <source>
        <dbReference type="Proteomes" id="UP000252355"/>
    </source>
</evidence>
<gene>
    <name evidence="2" type="ORF">OZSIB_1956</name>
</gene>
<keyword evidence="1" id="KW-0732">Signal</keyword>
<feature type="signal peptide" evidence="1">
    <location>
        <begin position="1"/>
        <end position="20"/>
    </location>
</feature>
<accession>A0A367ZIQ8</accession>
<evidence type="ECO:0000256" key="1">
    <source>
        <dbReference type="SAM" id="SignalP"/>
    </source>
</evidence>
<name>A0A367ZIQ8_9BACT</name>
<comment type="caution">
    <text evidence="2">The sequence shown here is derived from an EMBL/GenBank/DDBJ whole genome shotgun (WGS) entry which is preliminary data.</text>
</comment>
<dbReference type="InterPro" id="IPR011989">
    <property type="entry name" value="ARM-like"/>
</dbReference>
<feature type="chain" id="PRO_5016711203" description="HEAT repeat domain-containing protein" evidence="1">
    <location>
        <begin position="21"/>
        <end position="87"/>
    </location>
</feature>
<dbReference type="InterPro" id="IPR016024">
    <property type="entry name" value="ARM-type_fold"/>
</dbReference>
<evidence type="ECO:0000313" key="2">
    <source>
        <dbReference type="EMBL" id="RCK77918.1"/>
    </source>
</evidence>
<dbReference type="EMBL" id="QOQW01000030">
    <property type="protein sequence ID" value="RCK77918.1"/>
    <property type="molecule type" value="Genomic_DNA"/>
</dbReference>
<dbReference type="PROSITE" id="PS51257">
    <property type="entry name" value="PROKAR_LIPOPROTEIN"/>
    <property type="match status" value="1"/>
</dbReference>
<sequence length="87" mass="9694">MRRWLLLTLLVAGLAGLAGCTGTEAKLEKELKSPDPNVRREAAIQLGELATPRALQLLELAKDDPDFQVRDAVREAIKQINKRTFLK</sequence>
<dbReference type="SUPFAM" id="SSF48371">
    <property type="entry name" value="ARM repeat"/>
    <property type="match status" value="1"/>
</dbReference>
<dbReference type="Pfam" id="PF13646">
    <property type="entry name" value="HEAT_2"/>
    <property type="match status" value="1"/>
</dbReference>
<reference evidence="2 3" key="1">
    <citation type="submission" date="2018-05" db="EMBL/GenBank/DDBJ databases">
        <title>A metagenomic window into the 2 km-deep terrestrial subsurface aquifer revealed taxonomically and functionally diverse microbial community comprising novel uncultured bacterial lineages.</title>
        <authorList>
            <person name="Kadnikov V.V."/>
            <person name="Mardanov A.V."/>
            <person name="Beletsky A.V."/>
            <person name="Banks D."/>
            <person name="Pimenov N.V."/>
            <person name="Frank Y.A."/>
            <person name="Karnachuk O.V."/>
            <person name="Ravin N.V."/>
        </authorList>
    </citation>
    <scope>NUCLEOTIDE SEQUENCE [LARGE SCALE GENOMIC DNA]</scope>
    <source>
        <strain evidence="2">BY5</strain>
    </source>
</reference>
<organism evidence="2 3">
    <name type="scientific">Candidatus Ozemobacter sibiricus</name>
    <dbReference type="NCBI Taxonomy" id="2268124"/>
    <lineage>
        <taxon>Bacteria</taxon>
        <taxon>Candidatus Ozemobacteria</taxon>
        <taxon>Candidatus Ozemobacterales</taxon>
        <taxon>Candidatus Ozemobacteraceae</taxon>
        <taxon>Candidatus Ozemobacter</taxon>
    </lineage>
</organism>
<dbReference type="Proteomes" id="UP000252355">
    <property type="component" value="Unassembled WGS sequence"/>
</dbReference>
<dbReference type="InterPro" id="IPR004155">
    <property type="entry name" value="PBS_lyase_HEAT"/>
</dbReference>